<dbReference type="PIRSF" id="PIRSF033091">
    <property type="entry name" value="Pesterase_YhaO"/>
    <property type="match status" value="1"/>
</dbReference>
<dbReference type="SUPFAM" id="SSF56300">
    <property type="entry name" value="Metallo-dependent phosphatases"/>
    <property type="match status" value="1"/>
</dbReference>
<dbReference type="Pfam" id="PF00149">
    <property type="entry name" value="Metallophos"/>
    <property type="match status" value="1"/>
</dbReference>
<feature type="domain" description="Calcineurin-like phosphoesterase" evidence="2">
    <location>
        <begin position="4"/>
        <end position="199"/>
    </location>
</feature>
<reference evidence="3 4" key="1">
    <citation type="submission" date="2018-09" db="EMBL/GenBank/DDBJ databases">
        <title>Marinorhizobium profundi gen. nov., sp. nov., isolated from a deep-sea sediment sample from the New Britain Trench and proposal of Marinorhizobiaceae fam. nov. in the order Rhizobiales of the class Alphaproteobacteria.</title>
        <authorList>
            <person name="Cao J."/>
        </authorList>
    </citation>
    <scope>NUCLEOTIDE SEQUENCE [LARGE SCALE GENOMIC DNA]</scope>
    <source>
        <strain evidence="3 4">WS11</strain>
    </source>
</reference>
<dbReference type="InterPro" id="IPR041796">
    <property type="entry name" value="Mre11_N"/>
</dbReference>
<gene>
    <name evidence="3" type="ORF">D5400_06675</name>
</gene>
<evidence type="ECO:0000313" key="4">
    <source>
        <dbReference type="Proteomes" id="UP000268192"/>
    </source>
</evidence>
<dbReference type="InterPro" id="IPR050535">
    <property type="entry name" value="DNA_Repair-Maintenance_Comp"/>
</dbReference>
<proteinExistence type="predicted"/>
<sequence length="413" mass="44713">MSRFRFIHAADLHLGSPFDGLAIKDRVIAERFAAATRDAFSELVRRAIEEEVAFFIVAGDVYDGEWRDNSIGLFFNREVARLDRAGIPVFLLKGNHDADSVVTKSITLPTAVSQFDTRRPSSFSLDGLKVSLHGQGFAERAASDNLARAYPAPVPGHFNIGVLHTSLTGRPPHANYAPCSVDDLRARGYDYWALGHVHHHEIVASDPPIVFPGNLQGRNIRESGEKGAILISVEDGRVASIDRLVVDQARWQQVRVDISQAETMPALLRLVEDALASSCGDVAGRLTALRVTLTGASVLRPQVLMGRAELVDEIQAACHRIDPDIWLEKLDLRVGPIERPVAVDEGDARVDLQPLLAELVHDPALVDAAEAALRDILAKLPAASGSGEAPLGATVDELLAEARDVLLARSGSD</sequence>
<dbReference type="EMBL" id="CP032509">
    <property type="protein sequence ID" value="AZN71003.1"/>
    <property type="molecule type" value="Genomic_DNA"/>
</dbReference>
<dbReference type="InterPro" id="IPR029052">
    <property type="entry name" value="Metallo-depent_PP-like"/>
</dbReference>
<dbReference type="PANTHER" id="PTHR30337:SF7">
    <property type="entry name" value="PHOSPHOESTERASE"/>
    <property type="match status" value="1"/>
</dbReference>
<evidence type="ECO:0000259" key="2">
    <source>
        <dbReference type="Pfam" id="PF00149"/>
    </source>
</evidence>
<dbReference type="RefSeq" id="WP_126008828.1">
    <property type="nucleotide sequence ID" value="NZ_CP032509.1"/>
</dbReference>
<dbReference type="PANTHER" id="PTHR30337">
    <property type="entry name" value="COMPONENT OF ATP-DEPENDENT DSDNA EXONUCLEASE"/>
    <property type="match status" value="1"/>
</dbReference>
<accession>A0A3S9B231</accession>
<evidence type="ECO:0000256" key="1">
    <source>
        <dbReference type="ARBA" id="ARBA00022801"/>
    </source>
</evidence>
<keyword evidence="3" id="KW-0540">Nuclease</keyword>
<protein>
    <submittedName>
        <fullName evidence="3">DNA repair exonuclease</fullName>
    </submittedName>
</protein>
<dbReference type="GO" id="GO:0004527">
    <property type="term" value="F:exonuclease activity"/>
    <property type="evidence" value="ECO:0007669"/>
    <property type="project" value="UniProtKB-KW"/>
</dbReference>
<organism evidence="3 4">
    <name type="scientific">Georhizobium profundi</name>
    <dbReference type="NCBI Taxonomy" id="2341112"/>
    <lineage>
        <taxon>Bacteria</taxon>
        <taxon>Pseudomonadati</taxon>
        <taxon>Pseudomonadota</taxon>
        <taxon>Alphaproteobacteria</taxon>
        <taxon>Hyphomicrobiales</taxon>
        <taxon>Rhizobiaceae</taxon>
        <taxon>Georhizobium</taxon>
    </lineage>
</organism>
<dbReference type="InterPro" id="IPR014576">
    <property type="entry name" value="Pesterase_YhaO"/>
</dbReference>
<evidence type="ECO:0000313" key="3">
    <source>
        <dbReference type="EMBL" id="AZN71003.1"/>
    </source>
</evidence>
<dbReference type="Gene3D" id="3.60.21.10">
    <property type="match status" value="1"/>
</dbReference>
<dbReference type="KEGG" id="abaw:D5400_06675"/>
<dbReference type="AlphaFoldDB" id="A0A3S9B231"/>
<keyword evidence="3" id="KW-0269">Exonuclease</keyword>
<name>A0A3S9B231_9HYPH</name>
<dbReference type="InterPro" id="IPR004843">
    <property type="entry name" value="Calcineurin-like_PHP"/>
</dbReference>
<dbReference type="Proteomes" id="UP000268192">
    <property type="component" value="Chromosome"/>
</dbReference>
<keyword evidence="1" id="KW-0378">Hydrolase</keyword>
<dbReference type="OrthoDB" id="9773856at2"/>
<dbReference type="CDD" id="cd00840">
    <property type="entry name" value="MPP_Mre11_N"/>
    <property type="match status" value="1"/>
</dbReference>
<keyword evidence="4" id="KW-1185">Reference proteome</keyword>